<evidence type="ECO:0000259" key="5">
    <source>
        <dbReference type="PROSITE" id="PS51077"/>
    </source>
</evidence>
<dbReference type="RefSeq" id="WP_145776793.1">
    <property type="nucleotide sequence ID" value="NZ_BAAATQ010000059.1"/>
</dbReference>
<evidence type="ECO:0000256" key="3">
    <source>
        <dbReference type="ARBA" id="ARBA00023163"/>
    </source>
</evidence>
<evidence type="ECO:0000256" key="1">
    <source>
        <dbReference type="ARBA" id="ARBA00023015"/>
    </source>
</evidence>
<organism evidence="7 8">
    <name type="scientific">Micromonospora olivasterospora</name>
    <dbReference type="NCBI Taxonomy" id="1880"/>
    <lineage>
        <taxon>Bacteria</taxon>
        <taxon>Bacillati</taxon>
        <taxon>Actinomycetota</taxon>
        <taxon>Actinomycetes</taxon>
        <taxon>Micromonosporales</taxon>
        <taxon>Micromonosporaceae</taxon>
        <taxon>Micromonospora</taxon>
    </lineage>
</organism>
<accession>A0A562IIA5</accession>
<feature type="compositionally biased region" description="Polar residues" evidence="4">
    <location>
        <begin position="277"/>
        <end position="289"/>
    </location>
</feature>
<dbReference type="GO" id="GO:0003677">
    <property type="term" value="F:DNA binding"/>
    <property type="evidence" value="ECO:0007669"/>
    <property type="project" value="UniProtKB-KW"/>
</dbReference>
<keyword evidence="8" id="KW-1185">Reference proteome</keyword>
<dbReference type="Pfam" id="PF09339">
    <property type="entry name" value="HTH_IclR"/>
    <property type="match status" value="1"/>
</dbReference>
<sequence length="289" mass="31400">MSDNGARPRSPLQTVDRALEVLLSFTERRRDWGVLELAEAFGIDKSTAQRILAALAARGFLSADPVTRRYSLGPTMWRMAAVWERTGGLAALAQRVLEPLAFQTDRTALFAVPDGLHVRCVAAVNGGEPLRSHPLVGELYPANAGATSRGYFAFLDSNERRALISGRVFATFTELTKIDEHELERLFVETVARGYAYSEGEYDYATRALAVPIVLRGRPVGSLSLGESKYPARPDDIRDHLPALQAAAEQLAALLDNRANSAAAPRQARTGRALSPARTSQTGNIGETP</sequence>
<dbReference type="PROSITE" id="PS51078">
    <property type="entry name" value="ICLR_ED"/>
    <property type="match status" value="1"/>
</dbReference>
<name>A0A562IIA5_MICOL</name>
<dbReference type="InterPro" id="IPR036388">
    <property type="entry name" value="WH-like_DNA-bd_sf"/>
</dbReference>
<dbReference type="PANTHER" id="PTHR30136">
    <property type="entry name" value="HELIX-TURN-HELIX TRANSCRIPTIONAL REGULATOR, ICLR FAMILY"/>
    <property type="match status" value="1"/>
</dbReference>
<dbReference type="InterPro" id="IPR036390">
    <property type="entry name" value="WH_DNA-bd_sf"/>
</dbReference>
<dbReference type="OrthoDB" id="8479143at2"/>
<dbReference type="SUPFAM" id="SSF46785">
    <property type="entry name" value="Winged helix' DNA-binding domain"/>
    <property type="match status" value="1"/>
</dbReference>
<reference evidence="7 8" key="1">
    <citation type="submission" date="2019-07" db="EMBL/GenBank/DDBJ databases">
        <title>R&amp;d 2014.</title>
        <authorList>
            <person name="Klenk H.-P."/>
        </authorList>
    </citation>
    <scope>NUCLEOTIDE SEQUENCE [LARGE SCALE GENOMIC DNA]</scope>
    <source>
        <strain evidence="7 8">DSM 43868</strain>
    </source>
</reference>
<keyword evidence="2" id="KW-0238">DNA-binding</keyword>
<dbReference type="GO" id="GO:0045892">
    <property type="term" value="P:negative regulation of DNA-templated transcription"/>
    <property type="evidence" value="ECO:0007669"/>
    <property type="project" value="TreeGrafter"/>
</dbReference>
<dbReference type="InterPro" id="IPR029016">
    <property type="entry name" value="GAF-like_dom_sf"/>
</dbReference>
<keyword evidence="1" id="KW-0805">Transcription regulation</keyword>
<evidence type="ECO:0000313" key="8">
    <source>
        <dbReference type="Proteomes" id="UP000319825"/>
    </source>
</evidence>
<feature type="region of interest" description="Disordered" evidence="4">
    <location>
        <begin position="262"/>
        <end position="289"/>
    </location>
</feature>
<dbReference type="Gene3D" id="3.30.450.40">
    <property type="match status" value="1"/>
</dbReference>
<dbReference type="Gene3D" id="1.10.10.10">
    <property type="entry name" value="Winged helix-like DNA-binding domain superfamily/Winged helix DNA-binding domain"/>
    <property type="match status" value="1"/>
</dbReference>
<dbReference type="InterPro" id="IPR014757">
    <property type="entry name" value="Tscrpt_reg_IclR_C"/>
</dbReference>
<dbReference type="Proteomes" id="UP000319825">
    <property type="component" value="Unassembled WGS sequence"/>
</dbReference>
<evidence type="ECO:0000256" key="2">
    <source>
        <dbReference type="ARBA" id="ARBA00023125"/>
    </source>
</evidence>
<dbReference type="EMBL" id="VLKE01000001">
    <property type="protein sequence ID" value="TWH70546.1"/>
    <property type="molecule type" value="Genomic_DNA"/>
</dbReference>
<dbReference type="InterPro" id="IPR005471">
    <property type="entry name" value="Tscrpt_reg_IclR_N"/>
</dbReference>
<feature type="domain" description="IclR-ED" evidence="6">
    <location>
        <begin position="75"/>
        <end position="257"/>
    </location>
</feature>
<protein>
    <submittedName>
        <fullName evidence="7">IclR family transcriptional regulator</fullName>
    </submittedName>
</protein>
<keyword evidence="3" id="KW-0804">Transcription</keyword>
<feature type="domain" description="HTH iclR-type" evidence="5">
    <location>
        <begin position="12"/>
        <end position="74"/>
    </location>
</feature>
<dbReference type="Pfam" id="PF01614">
    <property type="entry name" value="IclR_C"/>
    <property type="match status" value="1"/>
</dbReference>
<dbReference type="PANTHER" id="PTHR30136:SF24">
    <property type="entry name" value="HTH-TYPE TRANSCRIPTIONAL REPRESSOR ALLR"/>
    <property type="match status" value="1"/>
</dbReference>
<evidence type="ECO:0000313" key="7">
    <source>
        <dbReference type="EMBL" id="TWH70546.1"/>
    </source>
</evidence>
<gene>
    <name evidence="7" type="ORF">JD77_05571</name>
</gene>
<dbReference type="SMART" id="SM00346">
    <property type="entry name" value="HTH_ICLR"/>
    <property type="match status" value="1"/>
</dbReference>
<evidence type="ECO:0000259" key="6">
    <source>
        <dbReference type="PROSITE" id="PS51078"/>
    </source>
</evidence>
<dbReference type="SUPFAM" id="SSF55781">
    <property type="entry name" value="GAF domain-like"/>
    <property type="match status" value="1"/>
</dbReference>
<dbReference type="InterPro" id="IPR050707">
    <property type="entry name" value="HTH_MetabolicPath_Reg"/>
</dbReference>
<evidence type="ECO:0000256" key="4">
    <source>
        <dbReference type="SAM" id="MobiDB-lite"/>
    </source>
</evidence>
<dbReference type="AlphaFoldDB" id="A0A562IIA5"/>
<dbReference type="PROSITE" id="PS51077">
    <property type="entry name" value="HTH_ICLR"/>
    <property type="match status" value="1"/>
</dbReference>
<proteinExistence type="predicted"/>
<comment type="caution">
    <text evidence="7">The sequence shown here is derived from an EMBL/GenBank/DDBJ whole genome shotgun (WGS) entry which is preliminary data.</text>
</comment>
<dbReference type="GO" id="GO:0003700">
    <property type="term" value="F:DNA-binding transcription factor activity"/>
    <property type="evidence" value="ECO:0007669"/>
    <property type="project" value="TreeGrafter"/>
</dbReference>